<comment type="pathway">
    <text evidence="1 12">Cofactor biosynthesis; coenzyme A biosynthesis.</text>
</comment>
<dbReference type="Gene3D" id="1.10.1040.10">
    <property type="entry name" value="N-(1-d-carboxylethyl)-l-norvaline Dehydrogenase, domain 2"/>
    <property type="match status" value="1"/>
</dbReference>
<feature type="domain" description="Ketopantoate reductase C-terminal" evidence="14">
    <location>
        <begin position="171"/>
        <end position="292"/>
    </location>
</feature>
<dbReference type="OrthoDB" id="201845at2157"/>
<dbReference type="KEGG" id="haj:DU500_10585"/>
<comment type="function">
    <text evidence="12">Catalyzes the NADPH-dependent reduction of ketopantoate into pantoic acid.</text>
</comment>
<evidence type="ECO:0000259" key="14">
    <source>
        <dbReference type="Pfam" id="PF08546"/>
    </source>
</evidence>
<dbReference type="KEGG" id="haq:DU484_10340"/>
<dbReference type="EMBL" id="CP031150">
    <property type="protein sequence ID" value="AXG06840.1"/>
    <property type="molecule type" value="Genomic_DNA"/>
</dbReference>
<dbReference type="SUPFAM" id="SSF48179">
    <property type="entry name" value="6-phosphogluconate dehydrogenase C-terminal domain-like"/>
    <property type="match status" value="1"/>
</dbReference>
<reference evidence="15 18" key="2">
    <citation type="submission" date="2018-07" db="EMBL/GenBank/DDBJ databases">
        <title>Genome sequences of Haloplanus sp. CBA1113.</title>
        <authorList>
            <person name="Kim Y.B."/>
            <person name="Roh S.W."/>
        </authorList>
    </citation>
    <scope>NUCLEOTIDE SEQUENCE [LARGE SCALE GENOMIC DNA]</scope>
    <source>
        <strain evidence="15 18">CBA1113</strain>
    </source>
</reference>
<evidence type="ECO:0000313" key="15">
    <source>
        <dbReference type="EMBL" id="AXG06840.1"/>
    </source>
</evidence>
<dbReference type="GO" id="GO:0050661">
    <property type="term" value="F:NADP binding"/>
    <property type="evidence" value="ECO:0007669"/>
    <property type="project" value="TreeGrafter"/>
</dbReference>
<dbReference type="FunFam" id="1.10.1040.10:FF:000017">
    <property type="entry name" value="2-dehydropantoate 2-reductase"/>
    <property type="match status" value="1"/>
</dbReference>
<dbReference type="InterPro" id="IPR013328">
    <property type="entry name" value="6PGD_dom2"/>
</dbReference>
<dbReference type="PANTHER" id="PTHR43765">
    <property type="entry name" value="2-DEHYDROPANTOATE 2-REDUCTASE-RELATED"/>
    <property type="match status" value="1"/>
</dbReference>
<keyword evidence="18" id="KW-1185">Reference proteome</keyword>
<reference evidence="16 17" key="1">
    <citation type="submission" date="2018-07" db="EMBL/GenBank/DDBJ databases">
        <title>Genome sequences of Haloplanus sp. CBA1112.</title>
        <authorList>
            <person name="Kim Y.B."/>
            <person name="Roh S.W."/>
        </authorList>
    </citation>
    <scope>NUCLEOTIDE SEQUENCE [LARGE SCALE GENOMIC DNA]</scope>
    <source>
        <strain evidence="16 17">CBA1112</strain>
    </source>
</reference>
<comment type="catalytic activity">
    <reaction evidence="9">
        <text>(R)-pantoate + NADP(+) = 2-dehydropantoate + NADPH + H(+)</text>
        <dbReference type="Rhea" id="RHEA:16233"/>
        <dbReference type="ChEBI" id="CHEBI:11561"/>
        <dbReference type="ChEBI" id="CHEBI:15378"/>
        <dbReference type="ChEBI" id="CHEBI:15980"/>
        <dbReference type="ChEBI" id="CHEBI:57783"/>
        <dbReference type="ChEBI" id="CHEBI:58349"/>
        <dbReference type="EC" id="1.1.1.169"/>
    </reaction>
    <physiologicalReaction direction="right-to-left" evidence="9">
        <dbReference type="Rhea" id="RHEA:16235"/>
    </physiologicalReaction>
</comment>
<accession>A0A345E3R8</accession>
<dbReference type="InterPro" id="IPR003710">
    <property type="entry name" value="ApbA"/>
</dbReference>
<evidence type="ECO:0000313" key="17">
    <source>
        <dbReference type="Proteomes" id="UP000252985"/>
    </source>
</evidence>
<dbReference type="InterPro" id="IPR013752">
    <property type="entry name" value="KPA_reductase"/>
</dbReference>
<dbReference type="InterPro" id="IPR050838">
    <property type="entry name" value="Ketopantoate_reductase"/>
</dbReference>
<dbReference type="GeneID" id="37287380"/>
<evidence type="ECO:0000256" key="4">
    <source>
        <dbReference type="ARBA" id="ARBA00019465"/>
    </source>
</evidence>
<dbReference type="Pfam" id="PF08546">
    <property type="entry name" value="ApbA_C"/>
    <property type="match status" value="1"/>
</dbReference>
<evidence type="ECO:0000313" key="16">
    <source>
        <dbReference type="EMBL" id="AXG10214.1"/>
    </source>
</evidence>
<dbReference type="UniPathway" id="UPA00241"/>
<dbReference type="NCBIfam" id="TIGR00745">
    <property type="entry name" value="apbA_panE"/>
    <property type="match status" value="1"/>
</dbReference>
<gene>
    <name evidence="16" type="ORF">DU484_10340</name>
    <name evidence="15" type="ORF">DU500_10585</name>
</gene>
<evidence type="ECO:0000256" key="2">
    <source>
        <dbReference type="ARBA" id="ARBA00007870"/>
    </source>
</evidence>
<dbReference type="GO" id="GO:0015940">
    <property type="term" value="P:pantothenate biosynthetic process"/>
    <property type="evidence" value="ECO:0007669"/>
    <property type="project" value="InterPro"/>
</dbReference>
<dbReference type="EC" id="1.1.1.169" evidence="3 12"/>
<sequence>MEVLVFGAGSLGSLLGGLLARAHDVTLVGRDPHVAAVRADGLRITGVETLDTRPAATTDATGASADLALVTVKAYDTGTAARALATGDYGVVCSLQNGMGNEDVLADAVDAPVLAGTVTYGAGLVDPGHVEWRGRGTITLGAWRPADDAATAERIAAAFRAADLDAEAVGDVRRRLWEKLAVNAAINPVTALARVENGALTEEPLAGLARSAAVETAGVARADGVALADETAAEAAATVAGETARNRSSMFQDVSRGRRTEIDAINGYVADRAAVTDRAAPVNRALAALIRGWERGAGVGRSGDE</sequence>
<dbReference type="EMBL" id="CP031148">
    <property type="protein sequence ID" value="AXG10214.1"/>
    <property type="molecule type" value="Genomic_DNA"/>
</dbReference>
<keyword evidence="7 12" id="KW-0560">Oxidoreductase</keyword>
<dbReference type="Pfam" id="PF02558">
    <property type="entry name" value="ApbA"/>
    <property type="match status" value="1"/>
</dbReference>
<organism evidence="15 18">
    <name type="scientific">Haloplanus rubicundus</name>
    <dbReference type="NCBI Taxonomy" id="1547898"/>
    <lineage>
        <taxon>Archaea</taxon>
        <taxon>Methanobacteriati</taxon>
        <taxon>Methanobacteriota</taxon>
        <taxon>Stenosarchaea group</taxon>
        <taxon>Halobacteria</taxon>
        <taxon>Halobacteriales</taxon>
        <taxon>Haloferacaceae</taxon>
        <taxon>Haloplanus</taxon>
    </lineage>
</organism>
<evidence type="ECO:0000256" key="7">
    <source>
        <dbReference type="ARBA" id="ARBA00023002"/>
    </source>
</evidence>
<evidence type="ECO:0000256" key="3">
    <source>
        <dbReference type="ARBA" id="ARBA00013014"/>
    </source>
</evidence>
<protein>
    <recommendedName>
        <fullName evidence="4 12">2-dehydropantoate 2-reductase</fullName>
        <ecNumber evidence="3 12">1.1.1.169</ecNumber>
    </recommendedName>
    <alternativeName>
        <fullName evidence="8 12">Ketopantoate reductase</fullName>
    </alternativeName>
</protein>
<comment type="similarity">
    <text evidence="2 12">Belongs to the ketopantoate reductase family.</text>
</comment>
<dbReference type="GO" id="GO:0008677">
    <property type="term" value="F:2-dehydropantoate 2-reductase activity"/>
    <property type="evidence" value="ECO:0007669"/>
    <property type="project" value="UniProtKB-EC"/>
</dbReference>
<evidence type="ECO:0000259" key="13">
    <source>
        <dbReference type="Pfam" id="PF02558"/>
    </source>
</evidence>
<dbReference type="GO" id="GO:0005737">
    <property type="term" value="C:cytoplasm"/>
    <property type="evidence" value="ECO:0007669"/>
    <property type="project" value="TreeGrafter"/>
</dbReference>
<dbReference type="GO" id="GO:0015937">
    <property type="term" value="P:coenzyme A biosynthetic process"/>
    <property type="evidence" value="ECO:0007669"/>
    <property type="project" value="UniProtKB-UniPathway"/>
</dbReference>
<dbReference type="Proteomes" id="UP000253273">
    <property type="component" value="Chromosome"/>
</dbReference>
<keyword evidence="5 12" id="KW-0521">NADP</keyword>
<dbReference type="Gene3D" id="3.40.50.720">
    <property type="entry name" value="NAD(P)-binding Rossmann-like Domain"/>
    <property type="match status" value="1"/>
</dbReference>
<evidence type="ECO:0000256" key="6">
    <source>
        <dbReference type="ARBA" id="ARBA00022993"/>
    </source>
</evidence>
<dbReference type="Proteomes" id="UP000252985">
    <property type="component" value="Chromosome"/>
</dbReference>
<evidence type="ECO:0000256" key="11">
    <source>
        <dbReference type="ARBA" id="ARBA00056765"/>
    </source>
</evidence>
<evidence type="ECO:0000256" key="12">
    <source>
        <dbReference type="RuleBase" id="RU362068"/>
    </source>
</evidence>
<dbReference type="PANTHER" id="PTHR43765:SF2">
    <property type="entry name" value="2-DEHYDROPANTOATE 2-REDUCTASE"/>
    <property type="match status" value="1"/>
</dbReference>
<comment type="function">
    <text evidence="11">Catalyzes the NAD(P)H-dependent reduction of ketopantoate into pantoic acid.</text>
</comment>
<evidence type="ECO:0000256" key="9">
    <source>
        <dbReference type="ARBA" id="ARBA00047506"/>
    </source>
</evidence>
<evidence type="ECO:0000313" key="18">
    <source>
        <dbReference type="Proteomes" id="UP000253273"/>
    </source>
</evidence>
<dbReference type="RefSeq" id="WP_114585974.1">
    <property type="nucleotide sequence ID" value="NZ_CP031148.1"/>
</dbReference>
<accession>A0A345EDE2</accession>
<proteinExistence type="inferred from homology"/>
<keyword evidence="6 12" id="KW-0173">Coenzyme A biosynthesis</keyword>
<evidence type="ECO:0000256" key="8">
    <source>
        <dbReference type="ARBA" id="ARBA00032024"/>
    </source>
</evidence>
<name>A0A345E3R8_9EURY</name>
<evidence type="ECO:0000256" key="1">
    <source>
        <dbReference type="ARBA" id="ARBA00004724"/>
    </source>
</evidence>
<feature type="domain" description="Ketopantoate reductase N-terminal" evidence="13">
    <location>
        <begin position="3"/>
        <end position="144"/>
    </location>
</feature>
<evidence type="ECO:0000256" key="10">
    <source>
        <dbReference type="ARBA" id="ARBA00048196"/>
    </source>
</evidence>
<dbReference type="AlphaFoldDB" id="A0A345E3R8"/>
<dbReference type="InterPro" id="IPR013332">
    <property type="entry name" value="KPR_N"/>
</dbReference>
<dbReference type="SUPFAM" id="SSF51735">
    <property type="entry name" value="NAD(P)-binding Rossmann-fold domains"/>
    <property type="match status" value="1"/>
</dbReference>
<evidence type="ECO:0000256" key="5">
    <source>
        <dbReference type="ARBA" id="ARBA00022857"/>
    </source>
</evidence>
<dbReference type="InterPro" id="IPR036291">
    <property type="entry name" value="NAD(P)-bd_dom_sf"/>
</dbReference>
<comment type="catalytic activity">
    <reaction evidence="10">
        <text>(R)-pantoate + NAD(+) = 2-dehydropantoate + NADH + H(+)</text>
        <dbReference type="Rhea" id="RHEA:61292"/>
        <dbReference type="ChEBI" id="CHEBI:11561"/>
        <dbReference type="ChEBI" id="CHEBI:15378"/>
        <dbReference type="ChEBI" id="CHEBI:15980"/>
        <dbReference type="ChEBI" id="CHEBI:57540"/>
        <dbReference type="ChEBI" id="CHEBI:57945"/>
    </reaction>
    <physiologicalReaction direction="right-to-left" evidence="10">
        <dbReference type="Rhea" id="RHEA:61294"/>
    </physiologicalReaction>
</comment>
<dbReference type="InterPro" id="IPR008927">
    <property type="entry name" value="6-PGluconate_DH-like_C_sf"/>
</dbReference>